<dbReference type="GO" id="GO:0042147">
    <property type="term" value="P:retrograde transport, endosome to Golgi"/>
    <property type="evidence" value="ECO:0000318"/>
    <property type="project" value="GO_Central"/>
</dbReference>
<evidence type="ECO:0000256" key="4">
    <source>
        <dbReference type="ARBA" id="ARBA00022927"/>
    </source>
</evidence>
<dbReference type="PANTHER" id="PTHR14190:SF7">
    <property type="entry name" value="VACUOLAR PROTEIN SORTING-ASSOCIATED PROTEIN 52 HOMOLOG"/>
    <property type="match status" value="1"/>
</dbReference>
<evidence type="ECO:0000313" key="9">
    <source>
        <dbReference type="EnsemblProtists" id="Phyra79807"/>
    </source>
</evidence>
<keyword evidence="3" id="KW-0813">Transport</keyword>
<dbReference type="EnsemblProtists" id="Phyra79807">
    <property type="protein sequence ID" value="Phyra79807"/>
    <property type="gene ID" value="Phyra79807"/>
</dbReference>
<reference evidence="10" key="1">
    <citation type="journal article" date="2006" name="Science">
        <title>Phytophthora genome sequences uncover evolutionary origins and mechanisms of pathogenesis.</title>
        <authorList>
            <person name="Tyler B.M."/>
            <person name="Tripathy S."/>
            <person name="Zhang X."/>
            <person name="Dehal P."/>
            <person name="Jiang R.H."/>
            <person name="Aerts A."/>
            <person name="Arredondo F.D."/>
            <person name="Baxter L."/>
            <person name="Bensasson D."/>
            <person name="Beynon J.L."/>
            <person name="Chapman J."/>
            <person name="Damasceno C.M."/>
            <person name="Dorrance A.E."/>
            <person name="Dou D."/>
            <person name="Dickerman A.W."/>
            <person name="Dubchak I.L."/>
            <person name="Garbelotto M."/>
            <person name="Gijzen M."/>
            <person name="Gordon S.G."/>
            <person name="Govers F."/>
            <person name="Grunwald N.J."/>
            <person name="Huang W."/>
            <person name="Ivors K.L."/>
            <person name="Jones R.W."/>
            <person name="Kamoun S."/>
            <person name="Krampis K."/>
            <person name="Lamour K.H."/>
            <person name="Lee M.K."/>
            <person name="McDonald W.H."/>
            <person name="Medina M."/>
            <person name="Meijer H.J."/>
            <person name="Nordberg E.K."/>
            <person name="Maclean D.J."/>
            <person name="Ospina-Giraldo M.D."/>
            <person name="Morris P.F."/>
            <person name="Phuntumart V."/>
            <person name="Putnam N.H."/>
            <person name="Rash S."/>
            <person name="Rose J.K."/>
            <person name="Sakihama Y."/>
            <person name="Salamov A.A."/>
            <person name="Savidor A."/>
            <person name="Scheuring C.F."/>
            <person name="Smith B.M."/>
            <person name="Sobral B.W."/>
            <person name="Terry A."/>
            <person name="Torto-Alalibo T.A."/>
            <person name="Win J."/>
            <person name="Xu Z."/>
            <person name="Zhang H."/>
            <person name="Grigoriev I.V."/>
            <person name="Rokhsar D.S."/>
            <person name="Boore J.L."/>
        </authorList>
    </citation>
    <scope>NUCLEOTIDE SEQUENCE [LARGE SCALE GENOMIC DNA]</scope>
    <source>
        <strain evidence="10">Pr102</strain>
    </source>
</reference>
<keyword evidence="10" id="KW-1185">Reference proteome</keyword>
<feature type="domain" description="Bromo" evidence="8">
    <location>
        <begin position="40"/>
        <end position="110"/>
    </location>
</feature>
<evidence type="ECO:0000256" key="1">
    <source>
        <dbReference type="ARBA" id="ARBA00004601"/>
    </source>
</evidence>
<dbReference type="eggNOG" id="KOG1961">
    <property type="taxonomic scope" value="Eukaryota"/>
</dbReference>
<evidence type="ECO:0000313" key="10">
    <source>
        <dbReference type="Proteomes" id="UP000005238"/>
    </source>
</evidence>
<dbReference type="GO" id="GO:0019905">
    <property type="term" value="F:syntaxin binding"/>
    <property type="evidence" value="ECO:0000318"/>
    <property type="project" value="GO_Central"/>
</dbReference>
<dbReference type="PROSITE" id="PS50014">
    <property type="entry name" value="BROMODOMAIN_2"/>
    <property type="match status" value="1"/>
</dbReference>
<dbReference type="GO" id="GO:0032456">
    <property type="term" value="P:endocytic recycling"/>
    <property type="evidence" value="ECO:0000318"/>
    <property type="project" value="GO_Central"/>
</dbReference>
<dbReference type="SMART" id="SM00297">
    <property type="entry name" value="BROMO"/>
    <property type="match status" value="1"/>
</dbReference>
<dbReference type="eggNOG" id="KOG1472">
    <property type="taxonomic scope" value="Eukaryota"/>
</dbReference>
<dbReference type="EMBL" id="DS566040">
    <property type="status" value="NOT_ANNOTATED_CDS"/>
    <property type="molecule type" value="Genomic_DNA"/>
</dbReference>
<dbReference type="InParanoid" id="H3GS73"/>
<dbReference type="Pfam" id="PF00439">
    <property type="entry name" value="Bromodomain"/>
    <property type="match status" value="1"/>
</dbReference>
<dbReference type="InterPro" id="IPR036427">
    <property type="entry name" value="Bromodomain-like_sf"/>
</dbReference>
<dbReference type="InterPro" id="IPR001487">
    <property type="entry name" value="Bromodomain"/>
</dbReference>
<sequence length="836" mass="95480">MVPGVKEAGWSQAVIRNNRIGTRDQGSLKSQLSQLLKAVSNHRSAWPFHEPVDTSVVVDYLDHIKEPVDLQLISKRIDSGTYLSKATFKADLEKMCDNCMTYNTPDTNYYKQSDEAVDLDDIDFDELDDYLELFQQDGVIKEALSKGVDLREYAQQIEEELRAAEAASVAQYVMKSADIVELHDEVQDCDNLLAKMQEMLLGFQADLGGISDEIRHLQDESIGMNVKLKNRRETEEKLQTYLDQVAVAPSLVKTIDEGEVNETYLHALVTLNGKLRYAALSEPDATGSSFDLVPSQTAAFSDVDTQLKKLQVRAIARIREFLLAKMNEIKKPKTNVQMVQQNTLLPMKYLVTFLADNAPEVEEEFREVYAEAMSKTLVNVFRSYHTGLMKFHEEVATRTDVIVVDEQSLKGIFSSRVNLSKRNDTFSVTEREKVLETASAPPLILHVAQQEGLKLPYEAVFRNVQQHLMDSATSEYLFLIEFFKPSNQQENVFRSRDLFLRVFAKTLSLCLENMENYLFTCYDAIGLLLMIRLTYAQRLVMEKRRIPCLDAYFDRVSLLLWPRFKAVFDLNLMSVKNAKVKKIGPIDLHPHFVIRRYAEFASSILSLSLYTQQGQSSKAGGDDSAISSAQMHENGAGDMVLNNLTVMRDEILVLLARLSEQHTNAKDKCVFLINNYDLVLTHFEERRVISDETSKFEELLAGQREKFVEEELMAYYVKLIQFVRQHEQITLGKGASGTASTGSPQVDTAQIEKIVREFAGTWKAGIEKMNGNVMTYFSNFRNGMEILKQVLTQLLLYYTRFVEIIKRSYQRPPPFNSEIVTTQEILYEIKKYSRSF</sequence>
<reference evidence="9" key="2">
    <citation type="submission" date="2015-06" db="UniProtKB">
        <authorList>
            <consortium name="EnsemblProtists"/>
        </authorList>
    </citation>
    <scope>IDENTIFICATION</scope>
    <source>
        <strain evidence="9">Pr102</strain>
    </source>
</reference>
<dbReference type="Pfam" id="PF20655">
    <property type="entry name" value="Vps52_C"/>
    <property type="match status" value="1"/>
</dbReference>
<dbReference type="GO" id="GO:0000938">
    <property type="term" value="C:GARP complex"/>
    <property type="evidence" value="ECO:0000318"/>
    <property type="project" value="GO_Central"/>
</dbReference>
<evidence type="ECO:0000256" key="7">
    <source>
        <dbReference type="PROSITE-ProRule" id="PRU00035"/>
    </source>
</evidence>
<dbReference type="PRINTS" id="PR00503">
    <property type="entry name" value="BROMODOMAIN"/>
</dbReference>
<dbReference type="GO" id="GO:0015031">
    <property type="term" value="P:protein transport"/>
    <property type="evidence" value="ECO:0007669"/>
    <property type="project" value="UniProtKB-KW"/>
</dbReference>
<dbReference type="PROSITE" id="PS00633">
    <property type="entry name" value="BROMODOMAIN_1"/>
    <property type="match status" value="1"/>
</dbReference>
<dbReference type="VEuPathDB" id="FungiDB:KRP23_3569"/>
<dbReference type="GO" id="GO:0005829">
    <property type="term" value="C:cytosol"/>
    <property type="evidence" value="ECO:0007669"/>
    <property type="project" value="GOC"/>
</dbReference>
<dbReference type="SUPFAM" id="SSF47370">
    <property type="entry name" value="Bromodomain"/>
    <property type="match status" value="1"/>
</dbReference>
<keyword evidence="4" id="KW-0653">Protein transport</keyword>
<accession>H3GS73</accession>
<dbReference type="FunCoup" id="H3GS73">
    <property type="interactions" value="250"/>
</dbReference>
<dbReference type="InterPro" id="IPR048319">
    <property type="entry name" value="Vps52_CC"/>
</dbReference>
<evidence type="ECO:0000256" key="2">
    <source>
        <dbReference type="ARBA" id="ARBA00008180"/>
    </source>
</evidence>
<dbReference type="AlphaFoldDB" id="H3GS73"/>
<evidence type="ECO:0000259" key="8">
    <source>
        <dbReference type="PROSITE" id="PS50014"/>
    </source>
</evidence>
<dbReference type="STRING" id="164328.H3GS73"/>
<name>H3GS73_PHYRM</name>
<evidence type="ECO:0000256" key="6">
    <source>
        <dbReference type="ARBA" id="ARBA00023117"/>
    </source>
</evidence>
<dbReference type="GO" id="GO:0006896">
    <property type="term" value="P:Golgi to vacuole transport"/>
    <property type="evidence" value="ECO:0000318"/>
    <property type="project" value="GO_Central"/>
</dbReference>
<comment type="similarity">
    <text evidence="2">Belongs to the VPS52 family.</text>
</comment>
<dbReference type="InterPro" id="IPR018359">
    <property type="entry name" value="Bromodomain_CS"/>
</dbReference>
<keyword evidence="5" id="KW-0333">Golgi apparatus</keyword>
<evidence type="ECO:0000256" key="3">
    <source>
        <dbReference type="ARBA" id="ARBA00022448"/>
    </source>
</evidence>
<dbReference type="InterPro" id="IPR007258">
    <property type="entry name" value="Vps52"/>
</dbReference>
<protein>
    <recommendedName>
        <fullName evidence="8">Bromo domain-containing protein</fullName>
    </recommendedName>
</protein>
<dbReference type="Gene3D" id="1.20.920.10">
    <property type="entry name" value="Bromodomain-like"/>
    <property type="match status" value="1"/>
</dbReference>
<dbReference type="VEuPathDB" id="FungiDB:KRP22_3194"/>
<dbReference type="Proteomes" id="UP000005238">
    <property type="component" value="Unassembled WGS sequence"/>
</dbReference>
<proteinExistence type="inferred from homology"/>
<dbReference type="OMA" id="IHVVMVE"/>
<dbReference type="PANTHER" id="PTHR14190">
    <property type="entry name" value="SUPPRESSOR OF ACTIN MUTATIONS 2/VACUOLAR PROTEIN SORTING 52"/>
    <property type="match status" value="1"/>
</dbReference>
<dbReference type="Pfam" id="PF04129">
    <property type="entry name" value="Vps52_CC"/>
    <property type="match status" value="1"/>
</dbReference>
<dbReference type="HOGENOM" id="CLU_010797_0_0_1"/>
<organism evidence="9 10">
    <name type="scientific">Phytophthora ramorum</name>
    <name type="common">Sudden oak death agent</name>
    <dbReference type="NCBI Taxonomy" id="164328"/>
    <lineage>
        <taxon>Eukaryota</taxon>
        <taxon>Sar</taxon>
        <taxon>Stramenopiles</taxon>
        <taxon>Oomycota</taxon>
        <taxon>Peronosporomycetes</taxon>
        <taxon>Peronosporales</taxon>
        <taxon>Peronosporaceae</taxon>
        <taxon>Phytophthora</taxon>
    </lineage>
</organism>
<evidence type="ECO:0000256" key="5">
    <source>
        <dbReference type="ARBA" id="ARBA00023034"/>
    </source>
</evidence>
<dbReference type="InterPro" id="IPR048361">
    <property type="entry name" value="Vps52_C"/>
</dbReference>
<comment type="subcellular location">
    <subcellularLocation>
        <location evidence="1">Golgi apparatus</location>
        <location evidence="1">trans-Golgi network</location>
    </subcellularLocation>
</comment>
<keyword evidence="6 7" id="KW-0103">Bromodomain</keyword>